<gene>
    <name evidence="3" type="ORF">F3Y22_tig00110264pilonHSYRG00149</name>
</gene>
<dbReference type="PANTHER" id="PTHR11926">
    <property type="entry name" value="GLUCOSYL/GLUCURONOSYL TRANSFERASES"/>
    <property type="match status" value="1"/>
</dbReference>
<dbReference type="GO" id="GO:0080044">
    <property type="term" value="F:quercetin 7-O-glucosyltransferase activity"/>
    <property type="evidence" value="ECO:0007669"/>
    <property type="project" value="TreeGrafter"/>
</dbReference>
<organism evidence="3 4">
    <name type="scientific">Hibiscus syriacus</name>
    <name type="common">Rose of Sharon</name>
    <dbReference type="NCBI Taxonomy" id="106335"/>
    <lineage>
        <taxon>Eukaryota</taxon>
        <taxon>Viridiplantae</taxon>
        <taxon>Streptophyta</taxon>
        <taxon>Embryophyta</taxon>
        <taxon>Tracheophyta</taxon>
        <taxon>Spermatophyta</taxon>
        <taxon>Magnoliopsida</taxon>
        <taxon>eudicotyledons</taxon>
        <taxon>Gunneridae</taxon>
        <taxon>Pentapetalae</taxon>
        <taxon>rosids</taxon>
        <taxon>malvids</taxon>
        <taxon>Malvales</taxon>
        <taxon>Malvaceae</taxon>
        <taxon>Malvoideae</taxon>
        <taxon>Hibiscus</taxon>
    </lineage>
</organism>
<dbReference type="Gene3D" id="3.40.50.2000">
    <property type="entry name" value="Glycogen Phosphorylase B"/>
    <property type="match status" value="1"/>
</dbReference>
<dbReference type="Proteomes" id="UP000436088">
    <property type="component" value="Unassembled WGS sequence"/>
</dbReference>
<dbReference type="EMBL" id="VEPZ02000902">
    <property type="protein sequence ID" value="KAE8712058.1"/>
    <property type="molecule type" value="Genomic_DNA"/>
</dbReference>
<evidence type="ECO:0000313" key="3">
    <source>
        <dbReference type="EMBL" id="KAE8712058.1"/>
    </source>
</evidence>
<evidence type="ECO:0000313" key="4">
    <source>
        <dbReference type="Proteomes" id="UP000436088"/>
    </source>
</evidence>
<dbReference type="PANTHER" id="PTHR11926:SF1392">
    <property type="entry name" value="GLYCOSYLTRANSFERASE"/>
    <property type="match status" value="1"/>
</dbReference>
<dbReference type="SUPFAM" id="SSF53756">
    <property type="entry name" value="UDP-Glycosyltransferase/glycogen phosphorylase"/>
    <property type="match status" value="1"/>
</dbReference>
<keyword evidence="2" id="KW-0808">Transferase</keyword>
<sequence length="152" mass="17003">MSKEQLIELWYGLVNGKSKFFLVVRPDSVIGKDGEGEDVDVVKELFDKTKDRGYIVDWAPQEAVLNHPAVGVNSRIVSEVWRIGLDMKDVCDRKIVEVMVDRKDEFAKSAAELAKLTIQSVSSAGSSYSNLDRLIEDISEMSLKTPQKLIVS</sequence>
<dbReference type="GO" id="GO:0080043">
    <property type="term" value="F:quercetin 3-O-glucosyltransferase activity"/>
    <property type="evidence" value="ECO:0007669"/>
    <property type="project" value="TreeGrafter"/>
</dbReference>
<keyword evidence="2" id="KW-0328">Glycosyltransferase</keyword>
<dbReference type="AlphaFoldDB" id="A0A6A3B8F5"/>
<name>A0A6A3B8F5_HIBSY</name>
<evidence type="ECO:0000256" key="2">
    <source>
        <dbReference type="ARBA" id="ARBA00022676"/>
    </source>
</evidence>
<proteinExistence type="inferred from homology"/>
<reference evidence="3" key="1">
    <citation type="submission" date="2019-09" db="EMBL/GenBank/DDBJ databases">
        <title>Draft genome information of white flower Hibiscus syriacus.</title>
        <authorList>
            <person name="Kim Y.-M."/>
        </authorList>
    </citation>
    <scope>NUCLEOTIDE SEQUENCE [LARGE SCALE GENOMIC DNA]</scope>
    <source>
        <strain evidence="3">YM2019G1</strain>
    </source>
</reference>
<accession>A0A6A3B8F5</accession>
<protein>
    <submittedName>
        <fullName evidence="3">UDP-Glycosyltransferase superfamily protein</fullName>
    </submittedName>
</protein>
<evidence type="ECO:0000256" key="1">
    <source>
        <dbReference type="ARBA" id="ARBA00009995"/>
    </source>
</evidence>
<comment type="similarity">
    <text evidence="1">Belongs to the UDP-glycosyltransferase family.</text>
</comment>
<comment type="caution">
    <text evidence="3">The sequence shown here is derived from an EMBL/GenBank/DDBJ whole genome shotgun (WGS) entry which is preliminary data.</text>
</comment>
<keyword evidence="4" id="KW-1185">Reference proteome</keyword>